<reference evidence="4" key="1">
    <citation type="submission" date="2015-03" db="EMBL/GenBank/DDBJ databases">
        <title>Luteipulveratus halotolerans sp. nov., a novel actinobacterium (Dermacoccaceae) from Sarawak, Malaysia.</title>
        <authorList>
            <person name="Juboi H."/>
            <person name="Basik A."/>
            <person name="Shamsul S.S."/>
            <person name="Arnold P."/>
            <person name="Schmitt E.K."/>
            <person name="Sanglier J.-J."/>
            <person name="Yeo T."/>
        </authorList>
    </citation>
    <scope>NUCLEOTIDE SEQUENCE [LARGE SCALE GENOMIC DNA]</scope>
    <source>
        <strain evidence="4">C296001</strain>
    </source>
</reference>
<feature type="region of interest" description="Disordered" evidence="1">
    <location>
        <begin position="312"/>
        <end position="331"/>
    </location>
</feature>
<dbReference type="STRING" id="1631356.VV01_03105"/>
<keyword evidence="2" id="KW-1133">Transmembrane helix</keyword>
<feature type="transmembrane region" description="Helical" evidence="2">
    <location>
        <begin position="48"/>
        <end position="71"/>
    </location>
</feature>
<feature type="region of interest" description="Disordered" evidence="1">
    <location>
        <begin position="82"/>
        <end position="109"/>
    </location>
</feature>
<dbReference type="RefSeq" id="WP_050668605.1">
    <property type="nucleotide sequence ID" value="NZ_LAIR01000002.1"/>
</dbReference>
<evidence type="ECO:0000313" key="4">
    <source>
        <dbReference type="Proteomes" id="UP000037397"/>
    </source>
</evidence>
<evidence type="ECO:0000256" key="1">
    <source>
        <dbReference type="SAM" id="MobiDB-lite"/>
    </source>
</evidence>
<protein>
    <submittedName>
        <fullName evidence="3">Uncharacterized protein</fullName>
    </submittedName>
</protein>
<proteinExistence type="predicted"/>
<sequence>MPKDPELTSIADQLRAGYADAGAEPFDHERVLDAAHRQARGARRRRRALAGAGTLCGAAAVTGAVVLSVGLRGTGTEHVVTPAASSTSTARTSASSAARPVVQTPDGPRGYDLPALFPTRPVGGLSFTQAGTQNALAPAFDNQTCSLFPRERRHDGVQDDTYEAPAAMVSQTQAGNGLRVRITISDPGGGIGYASIKQASSYCHFTQAQPATWITGDWEDLREGHRRTYRWTASPTDPSRPGSDTAIGTTVQVGALLVTASAQAADPRTARTTALAAAAATAERITTSGYAYTQSRFETRPPQWVQKWHAVTATSQEPAPRTAGNQPQVVR</sequence>
<keyword evidence="2" id="KW-0812">Transmembrane</keyword>
<gene>
    <name evidence="3" type="ORF">VV01_03105</name>
</gene>
<feature type="compositionally biased region" description="Low complexity" evidence="1">
    <location>
        <begin position="82"/>
        <end position="102"/>
    </location>
</feature>
<organism evidence="3 4">
    <name type="scientific">Luteipulveratus halotolerans</name>
    <dbReference type="NCBI Taxonomy" id="1631356"/>
    <lineage>
        <taxon>Bacteria</taxon>
        <taxon>Bacillati</taxon>
        <taxon>Actinomycetota</taxon>
        <taxon>Actinomycetes</taxon>
        <taxon>Micrococcales</taxon>
        <taxon>Dermacoccaceae</taxon>
        <taxon>Luteipulveratus</taxon>
    </lineage>
</organism>
<name>A0A0L6CFN9_9MICO</name>
<dbReference type="EMBL" id="LAIR01000002">
    <property type="protein sequence ID" value="KNX36353.1"/>
    <property type="molecule type" value="Genomic_DNA"/>
</dbReference>
<keyword evidence="2" id="KW-0472">Membrane</keyword>
<evidence type="ECO:0000313" key="3">
    <source>
        <dbReference type="EMBL" id="KNX36353.1"/>
    </source>
</evidence>
<accession>A0A0L6CFN9</accession>
<evidence type="ECO:0000256" key="2">
    <source>
        <dbReference type="SAM" id="Phobius"/>
    </source>
</evidence>
<keyword evidence="4" id="KW-1185">Reference proteome</keyword>
<dbReference type="AlphaFoldDB" id="A0A0L6CFN9"/>
<dbReference type="Proteomes" id="UP000037397">
    <property type="component" value="Unassembled WGS sequence"/>
</dbReference>
<comment type="caution">
    <text evidence="3">The sequence shown here is derived from an EMBL/GenBank/DDBJ whole genome shotgun (WGS) entry which is preliminary data.</text>
</comment>